<evidence type="ECO:0000256" key="5">
    <source>
        <dbReference type="ARBA" id="ARBA00023242"/>
    </source>
</evidence>
<dbReference type="InterPro" id="IPR008906">
    <property type="entry name" value="HATC_C_dom"/>
</dbReference>
<evidence type="ECO:0000256" key="4">
    <source>
        <dbReference type="ARBA" id="ARBA00022833"/>
    </source>
</evidence>
<protein>
    <recommendedName>
        <fullName evidence="6">HAT C-terminal dimerisation domain-containing protein</fullName>
    </recommendedName>
</protein>
<sequence>LLASALQMQLILDDYQRQALQKPVYLCSPVLDPRIKLTSVPDETHSPQGTIVEDVKEIFKDHAKPFDQHLHVALHDLNGGEAADSSDDDNGPRFLKRRKKFTGFDGEIASYFNGELEDEGCDPLEYWKSKSQIFPSLSRMARSYLAAQASSSSHSIEGSNRRNALGVLEQELPVADVEAFTCLKSWIGREGVSM</sequence>
<dbReference type="PANTHER" id="PTHR46481">
    <property type="entry name" value="ZINC FINGER BED DOMAIN-CONTAINING PROTEIN 4"/>
    <property type="match status" value="1"/>
</dbReference>
<dbReference type="InterPro" id="IPR012337">
    <property type="entry name" value="RNaseH-like_sf"/>
</dbReference>
<dbReference type="GO" id="GO:0008270">
    <property type="term" value="F:zinc ion binding"/>
    <property type="evidence" value="ECO:0007669"/>
    <property type="project" value="UniProtKB-KW"/>
</dbReference>
<keyword evidence="3" id="KW-0863">Zinc-finger</keyword>
<dbReference type="SUPFAM" id="SSF53098">
    <property type="entry name" value="Ribonuclease H-like"/>
    <property type="match status" value="1"/>
</dbReference>
<dbReference type="EMBL" id="MU167372">
    <property type="protein sequence ID" value="KAG0141762.1"/>
    <property type="molecule type" value="Genomic_DNA"/>
</dbReference>
<dbReference type="AlphaFoldDB" id="A0A9P6NA14"/>
<dbReference type="Proteomes" id="UP000886653">
    <property type="component" value="Unassembled WGS sequence"/>
</dbReference>
<dbReference type="GO" id="GO:0046983">
    <property type="term" value="F:protein dimerization activity"/>
    <property type="evidence" value="ECO:0007669"/>
    <property type="project" value="InterPro"/>
</dbReference>
<accession>A0A9P6NA14</accession>
<comment type="subcellular location">
    <subcellularLocation>
        <location evidence="1">Nucleus</location>
    </subcellularLocation>
</comment>
<dbReference type="OrthoDB" id="2505960at2759"/>
<comment type="caution">
    <text evidence="7">The sequence shown here is derived from an EMBL/GenBank/DDBJ whole genome shotgun (WGS) entry which is preliminary data.</text>
</comment>
<dbReference type="InterPro" id="IPR052035">
    <property type="entry name" value="ZnF_BED_domain_contain"/>
</dbReference>
<keyword evidence="4" id="KW-0862">Zinc</keyword>
<keyword evidence="5" id="KW-0539">Nucleus</keyword>
<evidence type="ECO:0000256" key="2">
    <source>
        <dbReference type="ARBA" id="ARBA00022723"/>
    </source>
</evidence>
<evidence type="ECO:0000256" key="1">
    <source>
        <dbReference type="ARBA" id="ARBA00004123"/>
    </source>
</evidence>
<name>A0A9P6NA14_9BASI</name>
<gene>
    <name evidence="7" type="ORF">CROQUDRAFT_51252</name>
</gene>
<evidence type="ECO:0000259" key="6">
    <source>
        <dbReference type="Pfam" id="PF05699"/>
    </source>
</evidence>
<dbReference type="PANTHER" id="PTHR46481:SF10">
    <property type="entry name" value="ZINC FINGER BED DOMAIN-CONTAINING PROTEIN 39"/>
    <property type="match status" value="1"/>
</dbReference>
<feature type="domain" description="HAT C-terminal dimerisation" evidence="6">
    <location>
        <begin position="119"/>
        <end position="187"/>
    </location>
</feature>
<dbReference type="Pfam" id="PF05699">
    <property type="entry name" value="Dimer_Tnp_hAT"/>
    <property type="match status" value="1"/>
</dbReference>
<feature type="non-terminal residue" evidence="7">
    <location>
        <position position="1"/>
    </location>
</feature>
<dbReference type="GO" id="GO:0005634">
    <property type="term" value="C:nucleus"/>
    <property type="evidence" value="ECO:0007669"/>
    <property type="project" value="UniProtKB-SubCell"/>
</dbReference>
<reference evidence="7" key="1">
    <citation type="submission" date="2013-11" db="EMBL/GenBank/DDBJ databases">
        <title>Genome sequence of the fusiform rust pathogen reveals effectors for host alternation and coevolution with pine.</title>
        <authorList>
            <consortium name="DOE Joint Genome Institute"/>
            <person name="Smith K."/>
            <person name="Pendleton A."/>
            <person name="Kubisiak T."/>
            <person name="Anderson C."/>
            <person name="Salamov A."/>
            <person name="Aerts A."/>
            <person name="Riley R."/>
            <person name="Clum A."/>
            <person name="Lindquist E."/>
            <person name="Ence D."/>
            <person name="Campbell M."/>
            <person name="Kronenberg Z."/>
            <person name="Feau N."/>
            <person name="Dhillon B."/>
            <person name="Hamelin R."/>
            <person name="Burleigh J."/>
            <person name="Smith J."/>
            <person name="Yandell M."/>
            <person name="Nelson C."/>
            <person name="Grigoriev I."/>
            <person name="Davis J."/>
        </authorList>
    </citation>
    <scope>NUCLEOTIDE SEQUENCE</scope>
    <source>
        <strain evidence="7">G11</strain>
    </source>
</reference>
<keyword evidence="2" id="KW-0479">Metal-binding</keyword>
<organism evidence="7 8">
    <name type="scientific">Cronartium quercuum f. sp. fusiforme G11</name>
    <dbReference type="NCBI Taxonomy" id="708437"/>
    <lineage>
        <taxon>Eukaryota</taxon>
        <taxon>Fungi</taxon>
        <taxon>Dikarya</taxon>
        <taxon>Basidiomycota</taxon>
        <taxon>Pucciniomycotina</taxon>
        <taxon>Pucciniomycetes</taxon>
        <taxon>Pucciniales</taxon>
        <taxon>Coleosporiaceae</taxon>
        <taxon>Cronartium</taxon>
    </lineage>
</organism>
<evidence type="ECO:0000256" key="3">
    <source>
        <dbReference type="ARBA" id="ARBA00022771"/>
    </source>
</evidence>
<evidence type="ECO:0000313" key="7">
    <source>
        <dbReference type="EMBL" id="KAG0141762.1"/>
    </source>
</evidence>
<proteinExistence type="predicted"/>
<keyword evidence="8" id="KW-1185">Reference proteome</keyword>
<evidence type="ECO:0000313" key="8">
    <source>
        <dbReference type="Proteomes" id="UP000886653"/>
    </source>
</evidence>